<accession>A0A9P4J419</accession>
<evidence type="ECO:0000313" key="3">
    <source>
        <dbReference type="EMBL" id="KAF2152860.1"/>
    </source>
</evidence>
<evidence type="ECO:0000256" key="2">
    <source>
        <dbReference type="SAM" id="Phobius"/>
    </source>
</evidence>
<dbReference type="AlphaFoldDB" id="A0A9P4J419"/>
<reference evidence="3" key="1">
    <citation type="journal article" date="2020" name="Stud. Mycol.">
        <title>101 Dothideomycetes genomes: a test case for predicting lifestyles and emergence of pathogens.</title>
        <authorList>
            <person name="Haridas S."/>
            <person name="Albert R."/>
            <person name="Binder M."/>
            <person name="Bloem J."/>
            <person name="Labutti K."/>
            <person name="Salamov A."/>
            <person name="Andreopoulos B."/>
            <person name="Baker S."/>
            <person name="Barry K."/>
            <person name="Bills G."/>
            <person name="Bluhm B."/>
            <person name="Cannon C."/>
            <person name="Castanera R."/>
            <person name="Culley D."/>
            <person name="Daum C."/>
            <person name="Ezra D."/>
            <person name="Gonzalez J."/>
            <person name="Henrissat B."/>
            <person name="Kuo A."/>
            <person name="Liang C."/>
            <person name="Lipzen A."/>
            <person name="Lutzoni F."/>
            <person name="Magnuson J."/>
            <person name="Mondo S."/>
            <person name="Nolan M."/>
            <person name="Ohm R."/>
            <person name="Pangilinan J."/>
            <person name="Park H.-J."/>
            <person name="Ramirez L."/>
            <person name="Alfaro M."/>
            <person name="Sun H."/>
            <person name="Tritt A."/>
            <person name="Yoshinaga Y."/>
            <person name="Zwiers L.-H."/>
            <person name="Turgeon B."/>
            <person name="Goodwin S."/>
            <person name="Spatafora J."/>
            <person name="Crous P."/>
            <person name="Grigoriev I."/>
        </authorList>
    </citation>
    <scope>NUCLEOTIDE SEQUENCE</scope>
    <source>
        <strain evidence="3">CBS 260.36</strain>
    </source>
</reference>
<dbReference type="Proteomes" id="UP000799439">
    <property type="component" value="Unassembled WGS sequence"/>
</dbReference>
<evidence type="ECO:0000313" key="4">
    <source>
        <dbReference type="Proteomes" id="UP000799439"/>
    </source>
</evidence>
<feature type="region of interest" description="Disordered" evidence="1">
    <location>
        <begin position="141"/>
        <end position="215"/>
    </location>
</feature>
<keyword evidence="2" id="KW-0472">Membrane</keyword>
<keyword evidence="2" id="KW-1133">Transmembrane helix</keyword>
<feature type="transmembrane region" description="Helical" evidence="2">
    <location>
        <begin position="221"/>
        <end position="244"/>
    </location>
</feature>
<sequence length="280" mass="28659">MHPLQPLITAAAVLQPRQTSVSFSRPASVCGYILGDYANPIACPSDYSCTTTGILANWACCNQATCTNDYIGCLPGGHQNCGALGTSDCSSYYQSYISCTGESSVCYSYARSSSMNADATGISYACDTTSRSVVRVLATATNPPATAGSTQRSSSSSPSPRPGGLSSTPTATTSSGASSAGLAQSSSAFTATPQTGSTATDSAGQSGSHTKSSSTTLSGGAIAGIVIAALVALVGIVLLSWWFGPCGKGRCYGREDKHNPYRGDPSEWARDVAEAQMRER</sequence>
<dbReference type="OrthoDB" id="5347452at2759"/>
<feature type="compositionally biased region" description="Low complexity" evidence="1">
    <location>
        <begin position="148"/>
        <end position="188"/>
    </location>
</feature>
<keyword evidence="2" id="KW-0812">Transmembrane</keyword>
<comment type="caution">
    <text evidence="3">The sequence shown here is derived from an EMBL/GenBank/DDBJ whole genome shotgun (WGS) entry which is preliminary data.</text>
</comment>
<name>A0A9P4J419_9PEZI</name>
<feature type="region of interest" description="Disordered" evidence="1">
    <location>
        <begin position="255"/>
        <end position="280"/>
    </location>
</feature>
<organism evidence="3 4">
    <name type="scientific">Myriangium duriaei CBS 260.36</name>
    <dbReference type="NCBI Taxonomy" id="1168546"/>
    <lineage>
        <taxon>Eukaryota</taxon>
        <taxon>Fungi</taxon>
        <taxon>Dikarya</taxon>
        <taxon>Ascomycota</taxon>
        <taxon>Pezizomycotina</taxon>
        <taxon>Dothideomycetes</taxon>
        <taxon>Dothideomycetidae</taxon>
        <taxon>Myriangiales</taxon>
        <taxon>Myriangiaceae</taxon>
        <taxon>Myriangium</taxon>
    </lineage>
</organism>
<feature type="compositionally biased region" description="Polar residues" evidence="1">
    <location>
        <begin position="189"/>
        <end position="215"/>
    </location>
</feature>
<gene>
    <name evidence="3" type="ORF">K461DRAFT_312396</name>
</gene>
<protein>
    <submittedName>
        <fullName evidence="3">Uncharacterized protein</fullName>
    </submittedName>
</protein>
<keyword evidence="4" id="KW-1185">Reference proteome</keyword>
<dbReference type="EMBL" id="ML996085">
    <property type="protein sequence ID" value="KAF2152860.1"/>
    <property type="molecule type" value="Genomic_DNA"/>
</dbReference>
<proteinExistence type="predicted"/>
<evidence type="ECO:0000256" key="1">
    <source>
        <dbReference type="SAM" id="MobiDB-lite"/>
    </source>
</evidence>